<evidence type="ECO:0000313" key="11">
    <source>
        <dbReference type="EMBL" id="GHA25389.1"/>
    </source>
</evidence>
<evidence type="ECO:0000256" key="5">
    <source>
        <dbReference type="ARBA" id="ARBA00022676"/>
    </source>
</evidence>
<comment type="caution">
    <text evidence="11">The sequence shown here is derived from an EMBL/GenBank/DDBJ whole genome shotgun (WGS) entry which is preliminary data.</text>
</comment>
<dbReference type="EMBL" id="BMZE01000002">
    <property type="protein sequence ID" value="GHA25389.1"/>
    <property type="molecule type" value="Genomic_DNA"/>
</dbReference>
<dbReference type="EC" id="2.4.1.25" evidence="3 10"/>
<evidence type="ECO:0000256" key="1">
    <source>
        <dbReference type="ARBA" id="ARBA00000439"/>
    </source>
</evidence>
<dbReference type="AlphaFoldDB" id="A0A918S5G1"/>
<comment type="similarity">
    <text evidence="2 10">Belongs to the disproportionating enzyme family.</text>
</comment>
<proteinExistence type="inferred from homology"/>
<accession>A0A918S5G1</accession>
<evidence type="ECO:0000256" key="6">
    <source>
        <dbReference type="ARBA" id="ARBA00022679"/>
    </source>
</evidence>
<evidence type="ECO:0000256" key="4">
    <source>
        <dbReference type="ARBA" id="ARBA00020295"/>
    </source>
</evidence>
<sequence length="608" mass="66867">MVRYHGLDGTPHEVPDETKRVVLRAMGVAADDDAAISLSLEHAPHRGETRMEAPQGTHCHLPHWLQHSRAWGISVQVYSLRSRRNWGMGDFADLAAFATIAAEAGADFVGTNPLHAPFLATPERRSPFSPSNRRFFNPLYIAPDAVPGFSRDLADEARLAELRQTELVDYQAVTETKLAALRRIWPVWQDLADMPEPYGQAAFAQFCADGGEPLRLHALFEAISADQVKSGGAPGWRDWPEDLHDPKGQGARIFAAENEDEIAFQCWLQWLASVQLEEASDAAKAAGLRIGLYLDIAVGEAPDGSASWSDPGLAMRGLEIGAPPDYFAVDGQNWGLAALSPSALVERSMQPFTDMLDAAMVSGGAVRIDHAMAIWQLFLLPEGELPSSGTYVRYPIGGMAEALAARSNQHQSIVVGEDLGNVPEGFRELMGAIGMLSYRILYFERHHHGFLPPDAYPELALACLSTHDLPTIQGWWDGNDVELRLSHDLIDQQGAAHQAGERGNERRQLLGALEHAGLLERVGEESEIALTARMVAAIHRYVARTPSKLFVARVEDMTAETEPTNLPGTIDSYPNWKRKLTYAIEDISKHEVFRAVAQGLAEERPKQH</sequence>
<protein>
    <recommendedName>
        <fullName evidence="4 10">4-alpha-glucanotransferase</fullName>
        <ecNumber evidence="3 10">2.4.1.25</ecNumber>
    </recommendedName>
    <alternativeName>
        <fullName evidence="8 10">Amylomaltase</fullName>
    </alternativeName>
    <alternativeName>
        <fullName evidence="9 10">Disproportionating enzyme</fullName>
    </alternativeName>
</protein>
<organism evidence="11 12">
    <name type="scientific">Devosia pacifica</name>
    <dbReference type="NCBI Taxonomy" id="1335967"/>
    <lineage>
        <taxon>Bacteria</taxon>
        <taxon>Pseudomonadati</taxon>
        <taxon>Pseudomonadota</taxon>
        <taxon>Alphaproteobacteria</taxon>
        <taxon>Hyphomicrobiales</taxon>
        <taxon>Devosiaceae</taxon>
        <taxon>Devosia</taxon>
    </lineage>
</organism>
<dbReference type="GO" id="GO:0004134">
    <property type="term" value="F:4-alpha-glucanotransferase activity"/>
    <property type="evidence" value="ECO:0007669"/>
    <property type="project" value="UniProtKB-EC"/>
</dbReference>
<dbReference type="PANTHER" id="PTHR32438:SF5">
    <property type="entry name" value="4-ALPHA-GLUCANOTRANSFERASE DPE1, CHLOROPLASTIC_AMYLOPLASTIC"/>
    <property type="match status" value="1"/>
</dbReference>
<dbReference type="InterPro" id="IPR003385">
    <property type="entry name" value="Glyco_hydro_77"/>
</dbReference>
<evidence type="ECO:0000256" key="7">
    <source>
        <dbReference type="ARBA" id="ARBA00023277"/>
    </source>
</evidence>
<evidence type="ECO:0000313" key="12">
    <source>
        <dbReference type="Proteomes" id="UP000646579"/>
    </source>
</evidence>
<gene>
    <name evidence="11" type="ORF">GCM10007989_21320</name>
</gene>
<dbReference type="GO" id="GO:0005975">
    <property type="term" value="P:carbohydrate metabolic process"/>
    <property type="evidence" value="ECO:0007669"/>
    <property type="project" value="InterPro"/>
</dbReference>
<reference evidence="11" key="2">
    <citation type="submission" date="2020-09" db="EMBL/GenBank/DDBJ databases">
        <authorList>
            <person name="Sun Q."/>
            <person name="Kim S."/>
        </authorList>
    </citation>
    <scope>NUCLEOTIDE SEQUENCE</scope>
    <source>
        <strain evidence="11">KCTC 32437</strain>
    </source>
</reference>
<reference evidence="11" key="1">
    <citation type="journal article" date="2014" name="Int. J. Syst. Evol. Microbiol.">
        <title>Complete genome sequence of Corynebacterium casei LMG S-19264T (=DSM 44701T), isolated from a smear-ripened cheese.</title>
        <authorList>
            <consortium name="US DOE Joint Genome Institute (JGI-PGF)"/>
            <person name="Walter F."/>
            <person name="Albersmeier A."/>
            <person name="Kalinowski J."/>
            <person name="Ruckert C."/>
        </authorList>
    </citation>
    <scope>NUCLEOTIDE SEQUENCE</scope>
    <source>
        <strain evidence="11">KCTC 32437</strain>
    </source>
</reference>
<dbReference type="NCBIfam" id="TIGR00217">
    <property type="entry name" value="malQ"/>
    <property type="match status" value="1"/>
</dbReference>
<keyword evidence="5 10" id="KW-0328">Glycosyltransferase</keyword>
<keyword evidence="12" id="KW-1185">Reference proteome</keyword>
<evidence type="ECO:0000256" key="10">
    <source>
        <dbReference type="RuleBase" id="RU361207"/>
    </source>
</evidence>
<dbReference type="SUPFAM" id="SSF51445">
    <property type="entry name" value="(Trans)glycosidases"/>
    <property type="match status" value="1"/>
</dbReference>
<comment type="catalytic activity">
    <reaction evidence="1 10">
        <text>Transfers a segment of a (1-&gt;4)-alpha-D-glucan to a new position in an acceptor, which may be glucose or a (1-&gt;4)-alpha-D-glucan.</text>
        <dbReference type="EC" id="2.4.1.25"/>
    </reaction>
</comment>
<dbReference type="PANTHER" id="PTHR32438">
    <property type="entry name" value="4-ALPHA-GLUCANOTRANSFERASE DPE1, CHLOROPLASTIC/AMYLOPLASTIC"/>
    <property type="match status" value="1"/>
</dbReference>
<keyword evidence="7 10" id="KW-0119">Carbohydrate metabolism</keyword>
<evidence type="ECO:0000256" key="9">
    <source>
        <dbReference type="ARBA" id="ARBA00031501"/>
    </source>
</evidence>
<evidence type="ECO:0000256" key="8">
    <source>
        <dbReference type="ARBA" id="ARBA00031423"/>
    </source>
</evidence>
<name>A0A918S5G1_9HYPH</name>
<dbReference type="Proteomes" id="UP000646579">
    <property type="component" value="Unassembled WGS sequence"/>
</dbReference>
<keyword evidence="6 10" id="KW-0808">Transferase</keyword>
<dbReference type="Gene3D" id="3.20.20.80">
    <property type="entry name" value="Glycosidases"/>
    <property type="match status" value="1"/>
</dbReference>
<dbReference type="InterPro" id="IPR017853">
    <property type="entry name" value="GH"/>
</dbReference>
<evidence type="ECO:0000256" key="3">
    <source>
        <dbReference type="ARBA" id="ARBA00012560"/>
    </source>
</evidence>
<evidence type="ECO:0000256" key="2">
    <source>
        <dbReference type="ARBA" id="ARBA00005684"/>
    </source>
</evidence>
<dbReference type="Pfam" id="PF02446">
    <property type="entry name" value="Glyco_hydro_77"/>
    <property type="match status" value="1"/>
</dbReference>